<dbReference type="AlphaFoldDB" id="A0A4Z1HKK8"/>
<gene>
    <name evidence="2" type="ORF">BCON_0206g00130</name>
</gene>
<feature type="compositionally biased region" description="Polar residues" evidence="1">
    <location>
        <begin position="39"/>
        <end position="49"/>
    </location>
</feature>
<evidence type="ECO:0000313" key="3">
    <source>
        <dbReference type="Proteomes" id="UP000297527"/>
    </source>
</evidence>
<sequence>MALHTWSLRWCWTSHHIITRAYSVIKGAVVSLFLTENSDSGAKTISASEASRLGKPAASRSGHTERTERSGRTERPRDLRAIYSESEPRRTEPSVAASSKARSTLGPPPSLNSYRGHRPASTTSSHVRRLELDKDLDVERDRYRYRG</sequence>
<feature type="compositionally biased region" description="Basic and acidic residues" evidence="1">
    <location>
        <begin position="128"/>
        <end position="147"/>
    </location>
</feature>
<comment type="caution">
    <text evidence="2">The sequence shown here is derived from an EMBL/GenBank/DDBJ whole genome shotgun (WGS) entry which is preliminary data.</text>
</comment>
<feature type="region of interest" description="Disordered" evidence="1">
    <location>
        <begin position="39"/>
        <end position="147"/>
    </location>
</feature>
<organism evidence="2 3">
    <name type="scientific">Botryotinia convoluta</name>
    <dbReference type="NCBI Taxonomy" id="54673"/>
    <lineage>
        <taxon>Eukaryota</taxon>
        <taxon>Fungi</taxon>
        <taxon>Dikarya</taxon>
        <taxon>Ascomycota</taxon>
        <taxon>Pezizomycotina</taxon>
        <taxon>Leotiomycetes</taxon>
        <taxon>Helotiales</taxon>
        <taxon>Sclerotiniaceae</taxon>
        <taxon>Botryotinia</taxon>
    </lineage>
</organism>
<dbReference type="Proteomes" id="UP000297527">
    <property type="component" value="Unassembled WGS sequence"/>
</dbReference>
<proteinExistence type="predicted"/>
<keyword evidence="3" id="KW-1185">Reference proteome</keyword>
<dbReference type="EMBL" id="PQXN01000205">
    <property type="protein sequence ID" value="TGO49578.1"/>
    <property type="molecule type" value="Genomic_DNA"/>
</dbReference>
<feature type="compositionally biased region" description="Basic and acidic residues" evidence="1">
    <location>
        <begin position="62"/>
        <end position="92"/>
    </location>
</feature>
<evidence type="ECO:0000256" key="1">
    <source>
        <dbReference type="SAM" id="MobiDB-lite"/>
    </source>
</evidence>
<accession>A0A4Z1HKK8</accession>
<protein>
    <submittedName>
        <fullName evidence="2">Uncharacterized protein</fullName>
    </submittedName>
</protein>
<dbReference type="OrthoDB" id="3557592at2759"/>
<name>A0A4Z1HKK8_9HELO</name>
<reference evidence="2 3" key="1">
    <citation type="submission" date="2017-12" db="EMBL/GenBank/DDBJ databases">
        <title>Comparative genomics of Botrytis spp.</title>
        <authorList>
            <person name="Valero-Jimenez C.A."/>
            <person name="Tapia P."/>
            <person name="Veloso J."/>
            <person name="Silva-Moreno E."/>
            <person name="Staats M."/>
            <person name="Valdes J.H."/>
            <person name="Van Kan J.A.L."/>
        </authorList>
    </citation>
    <scope>NUCLEOTIDE SEQUENCE [LARGE SCALE GENOMIC DNA]</scope>
    <source>
        <strain evidence="2 3">MUCL11595</strain>
    </source>
</reference>
<evidence type="ECO:0000313" key="2">
    <source>
        <dbReference type="EMBL" id="TGO49578.1"/>
    </source>
</evidence>